<feature type="region of interest" description="Disordered" evidence="1">
    <location>
        <begin position="149"/>
        <end position="233"/>
    </location>
</feature>
<evidence type="ECO:0000256" key="1">
    <source>
        <dbReference type="SAM" id="MobiDB-lite"/>
    </source>
</evidence>
<sequence>MNNCRSRGGGRARPELSQNWRRPDPSTSTSATISNSATTYLTRLSNGTERNTNTNTICEPGIRNDNTRRQVIERDNLSRDNEAHTLFPRRSNVIENGADSRLVAETLPHPSSVLEKDANAIAQPQSSNNHTHQQGRDWNDFCRGKYAGASARRQGRSYHTHERENPVAQPEPSSNNTHQQVLDPNSFDRGNYVAAVRHRRSYPTNESISVTSRPESTNNNDHRPVLDPNSFIRGDYTTASRQHRSPNPDRSTMMNAQIASHNDNNHIRVQGRNDHNRETPMMPTSNLNLKPWCYKCHGKLDEQYVCRHCREDNSGKIRYVDKWLNEIDTEHNDKGEKIVKEVERATADKSTVAPFRLTGARRSSFELISLDRHLEPLSVSPTTATNLRSVDEDTRYRLVKFPTTDSRSIISINMPKIRRLVLPRRMRAARRLREPDHRRFTNESMEQTVGHLDEPQQPATVKLPTTDSRCSARFVSLVLQEAAIIGALKTTTGQAIISTAGSHSFGFLVFASTVVRSRNGSVCWLEIDSNSWCWDHILLTGPFEN</sequence>
<feature type="compositionally biased region" description="Polar residues" evidence="1">
    <location>
        <begin position="171"/>
        <end position="183"/>
    </location>
</feature>
<dbReference type="Proteomes" id="UP001595075">
    <property type="component" value="Unassembled WGS sequence"/>
</dbReference>
<evidence type="ECO:0000313" key="2">
    <source>
        <dbReference type="EMBL" id="KAL2066126.1"/>
    </source>
</evidence>
<comment type="caution">
    <text evidence="2">The sequence shown here is derived from an EMBL/GenBank/DDBJ whole genome shotgun (WGS) entry which is preliminary data.</text>
</comment>
<protein>
    <submittedName>
        <fullName evidence="2">Uncharacterized protein</fullName>
    </submittedName>
</protein>
<dbReference type="EMBL" id="JAZHXI010000011">
    <property type="protein sequence ID" value="KAL2066126.1"/>
    <property type="molecule type" value="Genomic_DNA"/>
</dbReference>
<feature type="compositionally biased region" description="Polar residues" evidence="1">
    <location>
        <begin position="202"/>
        <end position="219"/>
    </location>
</feature>
<keyword evidence="3" id="KW-1185">Reference proteome</keyword>
<reference evidence="2 3" key="1">
    <citation type="journal article" date="2024" name="Commun. Biol.">
        <title>Comparative genomic analysis of thermophilic fungi reveals convergent evolutionary adaptations and gene losses.</title>
        <authorList>
            <person name="Steindorff A.S."/>
            <person name="Aguilar-Pontes M.V."/>
            <person name="Robinson A.J."/>
            <person name="Andreopoulos B."/>
            <person name="LaButti K."/>
            <person name="Kuo A."/>
            <person name="Mondo S."/>
            <person name="Riley R."/>
            <person name="Otillar R."/>
            <person name="Haridas S."/>
            <person name="Lipzen A."/>
            <person name="Grimwood J."/>
            <person name="Schmutz J."/>
            <person name="Clum A."/>
            <person name="Reid I.D."/>
            <person name="Moisan M.C."/>
            <person name="Butler G."/>
            <person name="Nguyen T.T.M."/>
            <person name="Dewar K."/>
            <person name="Conant G."/>
            <person name="Drula E."/>
            <person name="Henrissat B."/>
            <person name="Hansel C."/>
            <person name="Singer S."/>
            <person name="Hutchinson M.I."/>
            <person name="de Vries R.P."/>
            <person name="Natvig D.O."/>
            <person name="Powell A.J."/>
            <person name="Tsang A."/>
            <person name="Grigoriev I.V."/>
        </authorList>
    </citation>
    <scope>NUCLEOTIDE SEQUENCE [LARGE SCALE GENOMIC DNA]</scope>
    <source>
        <strain evidence="2 3">CBS 494.80</strain>
    </source>
</reference>
<name>A0ABR4C9I3_9HELO</name>
<gene>
    <name evidence="2" type="ORF">VTL71DRAFT_2197</name>
</gene>
<proteinExistence type="predicted"/>
<accession>A0ABR4C9I3</accession>
<feature type="region of interest" description="Disordered" evidence="1">
    <location>
        <begin position="1"/>
        <end position="32"/>
    </location>
</feature>
<organism evidence="2 3">
    <name type="scientific">Oculimacula yallundae</name>
    <dbReference type="NCBI Taxonomy" id="86028"/>
    <lineage>
        <taxon>Eukaryota</taxon>
        <taxon>Fungi</taxon>
        <taxon>Dikarya</taxon>
        <taxon>Ascomycota</taxon>
        <taxon>Pezizomycotina</taxon>
        <taxon>Leotiomycetes</taxon>
        <taxon>Helotiales</taxon>
        <taxon>Ploettnerulaceae</taxon>
        <taxon>Oculimacula</taxon>
    </lineage>
</organism>
<evidence type="ECO:0000313" key="3">
    <source>
        <dbReference type="Proteomes" id="UP001595075"/>
    </source>
</evidence>